<comment type="caution">
    <text evidence="9">The sequence shown here is derived from an EMBL/GenBank/DDBJ whole genome shotgun (WGS) entry which is preliminary data.</text>
</comment>
<feature type="transmembrane region" description="Helical" evidence="7">
    <location>
        <begin position="278"/>
        <end position="302"/>
    </location>
</feature>
<evidence type="ECO:0000256" key="3">
    <source>
        <dbReference type="ARBA" id="ARBA00022679"/>
    </source>
</evidence>
<feature type="transmembrane region" description="Helical" evidence="7">
    <location>
        <begin position="78"/>
        <end position="100"/>
    </location>
</feature>
<feature type="domain" description="Bacterial sugar transferase" evidence="8">
    <location>
        <begin position="276"/>
        <end position="459"/>
    </location>
</feature>
<dbReference type="PANTHER" id="PTHR30576:SF0">
    <property type="entry name" value="UNDECAPRENYL-PHOSPHATE N-ACETYLGALACTOSAMINYL 1-PHOSPHATE TRANSFERASE-RELATED"/>
    <property type="match status" value="1"/>
</dbReference>
<keyword evidence="6 7" id="KW-0472">Membrane</keyword>
<keyword evidence="5 7" id="KW-1133">Transmembrane helix</keyword>
<keyword evidence="4 7" id="KW-0812">Transmembrane</keyword>
<evidence type="ECO:0000256" key="5">
    <source>
        <dbReference type="ARBA" id="ARBA00022989"/>
    </source>
</evidence>
<evidence type="ECO:0000259" key="8">
    <source>
        <dbReference type="Pfam" id="PF02397"/>
    </source>
</evidence>
<feature type="transmembrane region" description="Helical" evidence="7">
    <location>
        <begin position="47"/>
        <end position="66"/>
    </location>
</feature>
<feature type="transmembrane region" description="Helical" evidence="7">
    <location>
        <begin position="12"/>
        <end position="35"/>
    </location>
</feature>
<dbReference type="PANTHER" id="PTHR30576">
    <property type="entry name" value="COLANIC BIOSYNTHESIS UDP-GLUCOSE LIPID CARRIER TRANSFERASE"/>
    <property type="match status" value="1"/>
</dbReference>
<feature type="transmembrane region" description="Helical" evidence="7">
    <location>
        <begin position="112"/>
        <end position="131"/>
    </location>
</feature>
<name>A0A1G1Y6N5_9BACT</name>
<sequence length="459" mass="52850">MGKNLALNTKKYSLILGDVIILYLSLWLTLVIRYYPNYNRAIWSNHLLPFTIIFVGWLLIFFIDNLYELTYGKGRLNLLGRVLRSILIGLVFAMIFFYLGQDRLFTIRPQRVLLINGTISAILIYLWHLTFNDLTKSPKMASGLMIIGFNSQVEEIIREINQRPQFGLQLRSLVVEPTTLQMPDQLKAITTYDRFENLKNLCLEKKINAIVSTIHPRDNAVLSKSLFDCLPFKISFFDIATFYEKITGKIPVTTIEQTWFLENLTESSKRTYEVIKRILDIVFAVILLTCSLIFIPLVALAIKLNDNGPVLFIQKRVGKNGKIFTAIKFRTMRVEAEKNGPQWAAKNDPRVTKLGKFLRKTRIDEIPQLINVLRGEMSLVGPRPERPEFVEELQALIPFYKERLLVKPGLSGWAQVMGPAYGGSKEESLEKLQYDLFYIKNRSFGLDLSILLKTIRTVL</sequence>
<evidence type="ECO:0000256" key="2">
    <source>
        <dbReference type="ARBA" id="ARBA00006464"/>
    </source>
</evidence>
<dbReference type="GO" id="GO:0016780">
    <property type="term" value="F:phosphotransferase activity, for other substituted phosphate groups"/>
    <property type="evidence" value="ECO:0007669"/>
    <property type="project" value="TreeGrafter"/>
</dbReference>
<accession>A0A1G1Y6N5</accession>
<protein>
    <recommendedName>
        <fullName evidence="8">Bacterial sugar transferase domain-containing protein</fullName>
    </recommendedName>
</protein>
<comment type="similarity">
    <text evidence="2">Belongs to the bacterial sugar transferase family.</text>
</comment>
<feature type="non-terminal residue" evidence="9">
    <location>
        <position position="459"/>
    </location>
</feature>
<dbReference type="GO" id="GO:0016020">
    <property type="term" value="C:membrane"/>
    <property type="evidence" value="ECO:0007669"/>
    <property type="project" value="UniProtKB-SubCell"/>
</dbReference>
<evidence type="ECO:0000256" key="7">
    <source>
        <dbReference type="SAM" id="Phobius"/>
    </source>
</evidence>
<dbReference type="EMBL" id="MHIH01000003">
    <property type="protein sequence ID" value="OGY47968.1"/>
    <property type="molecule type" value="Genomic_DNA"/>
</dbReference>
<comment type="subcellular location">
    <subcellularLocation>
        <location evidence="1">Membrane</location>
        <topology evidence="1">Multi-pass membrane protein</topology>
    </subcellularLocation>
</comment>
<dbReference type="InterPro" id="IPR017475">
    <property type="entry name" value="EPS_sugar_tfrase"/>
</dbReference>
<evidence type="ECO:0000313" key="10">
    <source>
        <dbReference type="Proteomes" id="UP000178747"/>
    </source>
</evidence>
<proteinExistence type="inferred from homology"/>
<organism evidence="9 10">
    <name type="scientific">Candidatus Buchananbacteria bacterium RIFCSPHIGHO2_02_FULL_38_8</name>
    <dbReference type="NCBI Taxonomy" id="1797538"/>
    <lineage>
        <taxon>Bacteria</taxon>
        <taxon>Candidatus Buchananiibacteriota</taxon>
    </lineage>
</organism>
<dbReference type="Pfam" id="PF02397">
    <property type="entry name" value="Bac_transf"/>
    <property type="match status" value="1"/>
</dbReference>
<dbReference type="InterPro" id="IPR003362">
    <property type="entry name" value="Bact_transf"/>
</dbReference>
<dbReference type="NCBIfam" id="TIGR03025">
    <property type="entry name" value="EPS_sugtrans"/>
    <property type="match status" value="1"/>
</dbReference>
<evidence type="ECO:0000256" key="4">
    <source>
        <dbReference type="ARBA" id="ARBA00022692"/>
    </source>
</evidence>
<evidence type="ECO:0000313" key="9">
    <source>
        <dbReference type="EMBL" id="OGY47968.1"/>
    </source>
</evidence>
<keyword evidence="3" id="KW-0808">Transferase</keyword>
<dbReference type="Proteomes" id="UP000178747">
    <property type="component" value="Unassembled WGS sequence"/>
</dbReference>
<gene>
    <name evidence="9" type="ORF">A3J62_02245</name>
</gene>
<evidence type="ECO:0000256" key="6">
    <source>
        <dbReference type="ARBA" id="ARBA00023136"/>
    </source>
</evidence>
<evidence type="ECO:0000256" key="1">
    <source>
        <dbReference type="ARBA" id="ARBA00004141"/>
    </source>
</evidence>
<reference evidence="9 10" key="1">
    <citation type="journal article" date="2016" name="Nat. Commun.">
        <title>Thousands of microbial genomes shed light on interconnected biogeochemical processes in an aquifer system.</title>
        <authorList>
            <person name="Anantharaman K."/>
            <person name="Brown C.T."/>
            <person name="Hug L.A."/>
            <person name="Sharon I."/>
            <person name="Castelle C.J."/>
            <person name="Probst A.J."/>
            <person name="Thomas B.C."/>
            <person name="Singh A."/>
            <person name="Wilkins M.J."/>
            <person name="Karaoz U."/>
            <person name="Brodie E.L."/>
            <person name="Williams K.H."/>
            <person name="Hubbard S.S."/>
            <person name="Banfield J.F."/>
        </authorList>
    </citation>
    <scope>NUCLEOTIDE SEQUENCE [LARGE SCALE GENOMIC DNA]</scope>
</reference>
<dbReference type="AlphaFoldDB" id="A0A1G1Y6N5"/>